<accession>A0A4U1EZ00</accession>
<dbReference type="Proteomes" id="UP000308365">
    <property type="component" value="Unassembled WGS sequence"/>
</dbReference>
<dbReference type="AlphaFoldDB" id="A0A4U1EZ00"/>
<gene>
    <name evidence="1" type="ORF">EI555_015977</name>
</gene>
<organism evidence="1 2">
    <name type="scientific">Monodon monoceros</name>
    <name type="common">Narwhal</name>
    <name type="synonym">Ceratodon monodon</name>
    <dbReference type="NCBI Taxonomy" id="40151"/>
    <lineage>
        <taxon>Eukaryota</taxon>
        <taxon>Metazoa</taxon>
        <taxon>Chordata</taxon>
        <taxon>Craniata</taxon>
        <taxon>Vertebrata</taxon>
        <taxon>Euteleostomi</taxon>
        <taxon>Mammalia</taxon>
        <taxon>Eutheria</taxon>
        <taxon>Laurasiatheria</taxon>
        <taxon>Artiodactyla</taxon>
        <taxon>Whippomorpha</taxon>
        <taxon>Cetacea</taxon>
        <taxon>Odontoceti</taxon>
        <taxon>Monodontidae</taxon>
        <taxon>Monodon</taxon>
    </lineage>
</organism>
<proteinExistence type="predicted"/>
<reference evidence="2" key="1">
    <citation type="journal article" date="2019" name="IScience">
        <title>Narwhal Genome Reveals Long-Term Low Genetic Diversity despite Current Large Abundance Size.</title>
        <authorList>
            <person name="Westbury M.V."/>
            <person name="Petersen B."/>
            <person name="Garde E."/>
            <person name="Heide-Jorgensen M.P."/>
            <person name="Lorenzen E.D."/>
        </authorList>
    </citation>
    <scope>NUCLEOTIDE SEQUENCE [LARGE SCALE GENOMIC DNA]</scope>
</reference>
<name>A0A4U1EZ00_MONMO</name>
<comment type="caution">
    <text evidence="1">The sequence shown here is derived from an EMBL/GenBank/DDBJ whole genome shotgun (WGS) entry which is preliminary data.</text>
</comment>
<dbReference type="EMBL" id="RWIC01000578">
    <property type="protein sequence ID" value="TKC42131.1"/>
    <property type="molecule type" value="Genomic_DNA"/>
</dbReference>
<evidence type="ECO:0000313" key="2">
    <source>
        <dbReference type="Proteomes" id="UP000308365"/>
    </source>
</evidence>
<sequence>MISFSIASWSSVKIVLESRVVGLQFPSLHKY</sequence>
<protein>
    <submittedName>
        <fullName evidence="1">Uncharacterized protein</fullName>
    </submittedName>
</protein>
<evidence type="ECO:0000313" key="1">
    <source>
        <dbReference type="EMBL" id="TKC42131.1"/>
    </source>
</evidence>